<feature type="chain" id="PRO_5032891126" evidence="1">
    <location>
        <begin position="21"/>
        <end position="314"/>
    </location>
</feature>
<feature type="signal peptide" evidence="1">
    <location>
        <begin position="1"/>
        <end position="20"/>
    </location>
</feature>
<evidence type="ECO:0000313" key="2">
    <source>
        <dbReference type="EMBL" id="HFK97552.1"/>
    </source>
</evidence>
<dbReference type="InterPro" id="IPR025737">
    <property type="entry name" value="FApF"/>
</dbReference>
<proteinExistence type="predicted"/>
<sequence length="314" mass="34999">MVGLGLLCCVAALLPGPALAYDLPPVNLGFTSFLDGGPPAGPGFYFTQYIQYWTSDSFRDKDGDALFPGVVDEDLSVWISLTQFIYQSNQPVLLGGKWGLDVIIPYVSADLDYAIDAPLPEANSAGFGDLLIGPYLQWDPVMGPAGPRFMHRVEFQLIFPTGKYDSDREINPGSNFFSFNPYWAGTLFITPRWTASTRIHYLWNAKNNDPNRAFAGADDSQAGQAMHLNFATAYEILPKKLRLGLNGYYLKQLTDTQVDGHDVGGRTEQVFAVGPGFVVHFSKDTHFFFNLYFETAAENRPEGERLNFRIVHHF</sequence>
<accession>A0A832EAS0</accession>
<comment type="caution">
    <text evidence="2">The sequence shown here is derived from an EMBL/GenBank/DDBJ whole genome shotgun (WGS) entry which is preliminary data.</text>
</comment>
<dbReference type="EMBL" id="DSTK01000027">
    <property type="protein sequence ID" value="HFK97552.1"/>
    <property type="molecule type" value="Genomic_DNA"/>
</dbReference>
<keyword evidence="1" id="KW-0732">Signal</keyword>
<gene>
    <name evidence="2" type="ORF">ENS06_09565</name>
</gene>
<name>A0A832EAS0_9BACT</name>
<organism evidence="2">
    <name type="scientific">Desulfacinum infernum</name>
    <dbReference type="NCBI Taxonomy" id="35837"/>
    <lineage>
        <taxon>Bacteria</taxon>
        <taxon>Pseudomonadati</taxon>
        <taxon>Thermodesulfobacteriota</taxon>
        <taxon>Syntrophobacteria</taxon>
        <taxon>Syntrophobacterales</taxon>
        <taxon>Syntrophobacteraceae</taxon>
        <taxon>Desulfacinum</taxon>
    </lineage>
</organism>
<dbReference type="AlphaFoldDB" id="A0A832EAS0"/>
<reference evidence="2" key="1">
    <citation type="journal article" date="2020" name="mSystems">
        <title>Genome- and Community-Level Interaction Insights into Carbon Utilization and Element Cycling Functions of Hydrothermarchaeota in Hydrothermal Sediment.</title>
        <authorList>
            <person name="Zhou Z."/>
            <person name="Liu Y."/>
            <person name="Xu W."/>
            <person name="Pan J."/>
            <person name="Luo Z.H."/>
            <person name="Li M."/>
        </authorList>
    </citation>
    <scope>NUCLEOTIDE SEQUENCE [LARGE SCALE GENOMIC DNA]</scope>
    <source>
        <strain evidence="2">SpSt-456</strain>
    </source>
</reference>
<protein>
    <submittedName>
        <fullName evidence="2">Phenol degradation protein meta</fullName>
    </submittedName>
</protein>
<evidence type="ECO:0000256" key="1">
    <source>
        <dbReference type="SAM" id="SignalP"/>
    </source>
</evidence>
<dbReference type="Pfam" id="PF13557">
    <property type="entry name" value="Phenol_MetA_deg"/>
    <property type="match status" value="1"/>
</dbReference>